<accession>A0AAX3W426</accession>
<gene>
    <name evidence="3" type="ORF">PYH69_00455</name>
</gene>
<evidence type="ECO:0000313" key="3">
    <source>
        <dbReference type="EMBL" id="WHI60155.1"/>
    </source>
</evidence>
<proteinExistence type="predicted"/>
<dbReference type="Pfam" id="PF07282">
    <property type="entry name" value="Cas12f1-like_TNB"/>
    <property type="match status" value="1"/>
</dbReference>
<dbReference type="InterPro" id="IPR010095">
    <property type="entry name" value="Cas12f1-like_TNB"/>
</dbReference>
<evidence type="ECO:0000259" key="2">
    <source>
        <dbReference type="Pfam" id="PF07282"/>
    </source>
</evidence>
<feature type="domain" description="Cas12f1-like TNB" evidence="2">
    <location>
        <begin position="169"/>
        <end position="230"/>
    </location>
</feature>
<dbReference type="RefSeq" id="WP_204174146.1">
    <property type="nucleotide sequence ID" value="NZ_CP118848.1"/>
</dbReference>
<evidence type="ECO:0000256" key="1">
    <source>
        <dbReference type="ARBA" id="ARBA00023125"/>
    </source>
</evidence>
<dbReference type="Proteomes" id="UP001223261">
    <property type="component" value="Chromosome"/>
</dbReference>
<dbReference type="GO" id="GO:0003677">
    <property type="term" value="F:DNA binding"/>
    <property type="evidence" value="ECO:0007669"/>
    <property type="project" value="UniProtKB-KW"/>
</dbReference>
<evidence type="ECO:0000313" key="4">
    <source>
        <dbReference type="Proteomes" id="UP001223261"/>
    </source>
</evidence>
<reference evidence="3" key="1">
    <citation type="journal article" date="2023" name="Antibiotics">
        <title>Prevalence and Molecular Characterization of Methicillin-Resistant Staphylococci (MRS) and Mammaliicocci (MRM) in Dromedary Camels from Algeria: First Detection of SCCmec-mecC Hybrid in Methicillin-Resistant Mammaliicoccus lentus.</title>
        <authorList>
            <person name="Belhout C."/>
            <person name="Boyen F."/>
            <person name="Vereecke N."/>
            <person name="Theuns S."/>
            <person name="Taibi N."/>
            <person name="Stegger M."/>
            <person name="de la Fe-Rodriguez P.Y."/>
            <person name="Bouayad L."/>
            <person name="Elgroud R."/>
            <person name="Butaye P."/>
        </authorList>
    </citation>
    <scope>NUCLEOTIDE SEQUENCE</scope>
    <source>
        <strain evidence="3">7048</strain>
    </source>
</reference>
<name>A0AAX3W426_MAMLE</name>
<dbReference type="EMBL" id="CP118848">
    <property type="protein sequence ID" value="WHI60155.1"/>
    <property type="molecule type" value="Genomic_DNA"/>
</dbReference>
<dbReference type="AlphaFoldDB" id="A0AAX3W426"/>
<organism evidence="3 4">
    <name type="scientific">Mammaliicoccus lentus</name>
    <name type="common">Staphylococcus lentus</name>
    <dbReference type="NCBI Taxonomy" id="42858"/>
    <lineage>
        <taxon>Bacteria</taxon>
        <taxon>Bacillati</taxon>
        <taxon>Bacillota</taxon>
        <taxon>Bacilli</taxon>
        <taxon>Bacillales</taxon>
        <taxon>Staphylococcaceae</taxon>
        <taxon>Mammaliicoccus</taxon>
    </lineage>
</organism>
<sequence length="245" mass="28527">MRVINGYGYIDIDEIIDKVSHLKREDIRNINIPNSTLYGYKRDPNKLFNAKFNHIIAIAQYIQQNTIYIGMDIGGKNYIATSTIDRSKTYIDKSKEIEHILKKYDNRINHKKYDDIVAYSKLKTSLTNHISKNIKDIVKRNQTKTVYVLGEVPNYRNSIISLIFDLTYNVLQRKIKQEDEIILINESHTSILCPECGYKDKKNRTKSNGFQCKNCEFQHDNNDIVAASNIANRAYKKGDFKYGEI</sequence>
<keyword evidence="1" id="KW-0238">DNA-binding</keyword>
<protein>
    <submittedName>
        <fullName evidence="3">Zinc ribbon domain-containing protein</fullName>
    </submittedName>
</protein>